<accession>A0A852XBB0</accession>
<gene>
    <name evidence="1" type="ORF">BJY28_002492</name>
</gene>
<evidence type="ECO:0000313" key="2">
    <source>
        <dbReference type="Proteomes" id="UP000592181"/>
    </source>
</evidence>
<keyword evidence="2" id="KW-1185">Reference proteome</keyword>
<comment type="caution">
    <text evidence="1">The sequence shown here is derived from an EMBL/GenBank/DDBJ whole genome shotgun (WGS) entry which is preliminary data.</text>
</comment>
<dbReference type="RefSeq" id="WP_179463284.1">
    <property type="nucleotide sequence ID" value="NZ_JACBZX010000001.1"/>
</dbReference>
<protein>
    <submittedName>
        <fullName evidence="1">Uncharacterized protein</fullName>
    </submittedName>
</protein>
<sequence>MSLTRSGRAWRLVLGAAVIGTVVAGTLVGDDRWWPFAPMAQYAFSVENDGGVISSPYMAAETVDGDRVRVDLSREALGMERSEIEGQLPSIVADPSKLQSVAVLHARRQPEQARWRVVEVRTTRIVLGEDGSRTDELLARWQVRHPHDPERGL</sequence>
<dbReference type="EMBL" id="JACBZX010000001">
    <property type="protein sequence ID" value="NYG38023.1"/>
    <property type="molecule type" value="Genomic_DNA"/>
</dbReference>
<dbReference type="Proteomes" id="UP000592181">
    <property type="component" value="Unassembled WGS sequence"/>
</dbReference>
<dbReference type="AlphaFoldDB" id="A0A852XBB0"/>
<proteinExistence type="predicted"/>
<name>A0A852XBB0_9MICO</name>
<reference evidence="1 2" key="1">
    <citation type="submission" date="2020-07" db="EMBL/GenBank/DDBJ databases">
        <title>Sequencing the genomes of 1000 actinobacteria strains.</title>
        <authorList>
            <person name="Klenk H.-P."/>
        </authorList>
    </citation>
    <scope>NUCLEOTIDE SEQUENCE [LARGE SCALE GENOMIC DNA]</scope>
    <source>
        <strain evidence="1 2">DSM 24723</strain>
    </source>
</reference>
<organism evidence="1 2">
    <name type="scientific">Janibacter alkaliphilus</name>
    <dbReference type="NCBI Taxonomy" id="1069963"/>
    <lineage>
        <taxon>Bacteria</taxon>
        <taxon>Bacillati</taxon>
        <taxon>Actinomycetota</taxon>
        <taxon>Actinomycetes</taxon>
        <taxon>Micrococcales</taxon>
        <taxon>Intrasporangiaceae</taxon>
        <taxon>Janibacter</taxon>
    </lineage>
</organism>
<evidence type="ECO:0000313" key="1">
    <source>
        <dbReference type="EMBL" id="NYG38023.1"/>
    </source>
</evidence>